<proteinExistence type="predicted"/>
<reference evidence="1" key="1">
    <citation type="journal article" date="2023" name="Mol. Phylogenet. Evol.">
        <title>Genome-scale phylogeny and comparative genomics of the fungal order Sordariales.</title>
        <authorList>
            <person name="Hensen N."/>
            <person name="Bonometti L."/>
            <person name="Westerberg I."/>
            <person name="Brannstrom I.O."/>
            <person name="Guillou S."/>
            <person name="Cros-Aarteil S."/>
            <person name="Calhoun S."/>
            <person name="Haridas S."/>
            <person name="Kuo A."/>
            <person name="Mondo S."/>
            <person name="Pangilinan J."/>
            <person name="Riley R."/>
            <person name="LaButti K."/>
            <person name="Andreopoulos B."/>
            <person name="Lipzen A."/>
            <person name="Chen C."/>
            <person name="Yan M."/>
            <person name="Daum C."/>
            <person name="Ng V."/>
            <person name="Clum A."/>
            <person name="Steindorff A."/>
            <person name="Ohm R.A."/>
            <person name="Martin F."/>
            <person name="Silar P."/>
            <person name="Natvig D.O."/>
            <person name="Lalanne C."/>
            <person name="Gautier V."/>
            <person name="Ament-Velasquez S.L."/>
            <person name="Kruys A."/>
            <person name="Hutchinson M.I."/>
            <person name="Powell A.J."/>
            <person name="Barry K."/>
            <person name="Miller A.N."/>
            <person name="Grigoriev I.V."/>
            <person name="Debuchy R."/>
            <person name="Gladieux P."/>
            <person name="Hiltunen Thoren M."/>
            <person name="Johannesson H."/>
        </authorList>
    </citation>
    <scope>NUCLEOTIDE SEQUENCE</scope>
    <source>
        <strain evidence="1">CBS 315.58</strain>
    </source>
</reference>
<name>A0AAN7AN09_9PEZI</name>
<protein>
    <submittedName>
        <fullName evidence="1">Uncharacterized protein</fullName>
    </submittedName>
</protein>
<keyword evidence="2" id="KW-1185">Reference proteome</keyword>
<evidence type="ECO:0000313" key="2">
    <source>
        <dbReference type="Proteomes" id="UP001303160"/>
    </source>
</evidence>
<accession>A0AAN7AN09</accession>
<dbReference type="EMBL" id="MU864041">
    <property type="protein sequence ID" value="KAK4194766.1"/>
    <property type="molecule type" value="Genomic_DNA"/>
</dbReference>
<evidence type="ECO:0000313" key="1">
    <source>
        <dbReference type="EMBL" id="KAK4194766.1"/>
    </source>
</evidence>
<gene>
    <name evidence="1" type="ORF">QBC40DRAFT_301822</name>
</gene>
<dbReference type="Proteomes" id="UP001303160">
    <property type="component" value="Unassembled WGS sequence"/>
</dbReference>
<reference evidence="1" key="2">
    <citation type="submission" date="2023-05" db="EMBL/GenBank/DDBJ databases">
        <authorList>
            <consortium name="Lawrence Berkeley National Laboratory"/>
            <person name="Steindorff A."/>
            <person name="Hensen N."/>
            <person name="Bonometti L."/>
            <person name="Westerberg I."/>
            <person name="Brannstrom I.O."/>
            <person name="Guillou S."/>
            <person name="Cros-Aarteil S."/>
            <person name="Calhoun S."/>
            <person name="Haridas S."/>
            <person name="Kuo A."/>
            <person name="Mondo S."/>
            <person name="Pangilinan J."/>
            <person name="Riley R."/>
            <person name="Labutti K."/>
            <person name="Andreopoulos B."/>
            <person name="Lipzen A."/>
            <person name="Chen C."/>
            <person name="Yanf M."/>
            <person name="Daum C."/>
            <person name="Ng V."/>
            <person name="Clum A."/>
            <person name="Ohm R."/>
            <person name="Martin F."/>
            <person name="Silar P."/>
            <person name="Natvig D."/>
            <person name="Lalanne C."/>
            <person name="Gautier V."/>
            <person name="Ament-Velasquez S.L."/>
            <person name="Kruys A."/>
            <person name="Hutchinson M.I."/>
            <person name="Powell A.J."/>
            <person name="Barry K."/>
            <person name="Miller A.N."/>
            <person name="Grigoriev I.V."/>
            <person name="Debuchy R."/>
            <person name="Gladieux P."/>
            <person name="Thoren M.H."/>
            <person name="Johannesson H."/>
        </authorList>
    </citation>
    <scope>NUCLEOTIDE SEQUENCE</scope>
    <source>
        <strain evidence="1">CBS 315.58</strain>
    </source>
</reference>
<sequence>MGLEVEWWWFEEGSAEIVKERVGGGGKKVVEEGRQACFYEELGDGRWQQPIRLGQGCCPGDLRVGSGILVSQLRQNNQSGADVAQTTWLQGERWMGEKDPSATSNDMWLLVLKLTRNVSASVALVRWLVIVIGYIESEPVDIGRFRSSMETLPRPIPIYPQDYSSSIRTVPGGQTRAWRFTAQQQLRFQAAKHGYRVTILVVLVA</sequence>
<comment type="caution">
    <text evidence="1">The sequence shown here is derived from an EMBL/GenBank/DDBJ whole genome shotgun (WGS) entry which is preliminary data.</text>
</comment>
<organism evidence="1 2">
    <name type="scientific">Triangularia verruculosa</name>
    <dbReference type="NCBI Taxonomy" id="2587418"/>
    <lineage>
        <taxon>Eukaryota</taxon>
        <taxon>Fungi</taxon>
        <taxon>Dikarya</taxon>
        <taxon>Ascomycota</taxon>
        <taxon>Pezizomycotina</taxon>
        <taxon>Sordariomycetes</taxon>
        <taxon>Sordariomycetidae</taxon>
        <taxon>Sordariales</taxon>
        <taxon>Podosporaceae</taxon>
        <taxon>Triangularia</taxon>
    </lineage>
</organism>
<dbReference type="AlphaFoldDB" id="A0AAN7AN09"/>